<name>A0A939BS99_9FIRM</name>
<dbReference type="EMBL" id="JAFBDQ010000007">
    <property type="protein sequence ID" value="MBM7556911.1"/>
    <property type="molecule type" value="Genomic_DNA"/>
</dbReference>
<dbReference type="GO" id="GO:0005737">
    <property type="term" value="C:cytoplasm"/>
    <property type="evidence" value="ECO:0007669"/>
    <property type="project" value="UniProtKB-SubCell"/>
</dbReference>
<comment type="caution">
    <text evidence="5">The sequence shown here is derived from an EMBL/GenBank/DDBJ whole genome shotgun (WGS) entry which is preliminary data.</text>
</comment>
<proteinExistence type="predicted"/>
<evidence type="ECO:0000256" key="4">
    <source>
        <dbReference type="ARBA" id="ARBA00023270"/>
    </source>
</evidence>
<dbReference type="AlphaFoldDB" id="A0A939BS99"/>
<keyword evidence="2" id="KW-0963">Cytoplasm</keyword>
<keyword evidence="6" id="KW-1185">Reference proteome</keyword>
<keyword evidence="3" id="KW-0808">Transferase</keyword>
<dbReference type="Gene3D" id="3.20.20.70">
    <property type="entry name" value="Aldolase class I"/>
    <property type="match status" value="1"/>
</dbReference>
<dbReference type="GO" id="GO:0016832">
    <property type="term" value="F:aldehyde-lyase activity"/>
    <property type="evidence" value="ECO:0007669"/>
    <property type="project" value="InterPro"/>
</dbReference>
<protein>
    <submittedName>
        <fullName evidence="5">Fructose-6-phosphate aldolase 2</fullName>
        <ecNumber evidence="5">4.1.2.-</ecNumber>
    </submittedName>
</protein>
<dbReference type="PANTHER" id="PTHR10683:SF36">
    <property type="entry name" value="TRANSALDOLASE"/>
    <property type="match status" value="1"/>
</dbReference>
<dbReference type="CDD" id="cd00956">
    <property type="entry name" value="Transaldolase_FSA"/>
    <property type="match status" value="1"/>
</dbReference>
<dbReference type="EC" id="4.1.2.-" evidence="5"/>
<reference evidence="5" key="1">
    <citation type="submission" date="2021-01" db="EMBL/GenBank/DDBJ databases">
        <title>Genomic Encyclopedia of Type Strains, Phase IV (KMG-IV): sequencing the most valuable type-strain genomes for metagenomic binning, comparative biology and taxonomic classification.</title>
        <authorList>
            <person name="Goeker M."/>
        </authorList>
    </citation>
    <scope>NUCLEOTIDE SEQUENCE</scope>
    <source>
        <strain evidence="5">DSM 23230</strain>
    </source>
</reference>
<evidence type="ECO:0000256" key="3">
    <source>
        <dbReference type="ARBA" id="ARBA00022679"/>
    </source>
</evidence>
<evidence type="ECO:0000313" key="6">
    <source>
        <dbReference type="Proteomes" id="UP000774000"/>
    </source>
</evidence>
<comment type="subcellular location">
    <subcellularLocation>
        <location evidence="1">Cytoplasm</location>
    </subcellularLocation>
</comment>
<gene>
    <name evidence="5" type="ORF">JOC47_001762</name>
</gene>
<evidence type="ECO:0000256" key="2">
    <source>
        <dbReference type="ARBA" id="ARBA00022490"/>
    </source>
</evidence>
<dbReference type="InterPro" id="IPR018225">
    <property type="entry name" value="Transaldolase_AS"/>
</dbReference>
<dbReference type="Proteomes" id="UP000774000">
    <property type="component" value="Unassembled WGS sequence"/>
</dbReference>
<dbReference type="SUPFAM" id="SSF51569">
    <property type="entry name" value="Aldolase"/>
    <property type="match status" value="1"/>
</dbReference>
<dbReference type="PANTHER" id="PTHR10683">
    <property type="entry name" value="TRANSALDOLASE"/>
    <property type="match status" value="1"/>
</dbReference>
<evidence type="ECO:0000256" key="1">
    <source>
        <dbReference type="ARBA" id="ARBA00004496"/>
    </source>
</evidence>
<dbReference type="RefSeq" id="WP_204701678.1">
    <property type="nucleotide sequence ID" value="NZ_JAFBDQ010000007.1"/>
</dbReference>
<dbReference type="Pfam" id="PF00923">
    <property type="entry name" value="TAL_FSA"/>
    <property type="match status" value="1"/>
</dbReference>
<dbReference type="PROSITE" id="PS01054">
    <property type="entry name" value="TRANSALDOLASE_1"/>
    <property type="match status" value="1"/>
</dbReference>
<dbReference type="InterPro" id="IPR033919">
    <property type="entry name" value="TSA/FSA_arc/bac"/>
</dbReference>
<organism evidence="5 6">
    <name type="scientific">Halanaerobacter jeridensis</name>
    <dbReference type="NCBI Taxonomy" id="706427"/>
    <lineage>
        <taxon>Bacteria</taxon>
        <taxon>Bacillati</taxon>
        <taxon>Bacillota</taxon>
        <taxon>Clostridia</taxon>
        <taxon>Halanaerobiales</taxon>
        <taxon>Halobacteroidaceae</taxon>
        <taxon>Halanaerobacter</taxon>
    </lineage>
</organism>
<sequence>MLYLLDTAELSEIKRCLDLYPIAGVTTNPSIIAQENRPYLELLKEIKDVLGSEKMLYVQVLAQKSNKMIVEAKHLKEELGANTYIKIPVISEGIKAIKTLNKIGIKTTATAVFTPQQAVMAARAGADFVAPYVNRIDNISAKGVRVVSEIVKNFRIHNLDSQVISASFRNVEQINNCCLAGSDAITANPELIEKLLTHPMTDEGVRNFVSDWEAVYNRKELIK</sequence>
<evidence type="ECO:0000313" key="5">
    <source>
        <dbReference type="EMBL" id="MBM7556911.1"/>
    </source>
</evidence>
<accession>A0A939BS99</accession>
<dbReference type="InterPro" id="IPR013785">
    <property type="entry name" value="Aldolase_TIM"/>
</dbReference>
<dbReference type="GO" id="GO:0016740">
    <property type="term" value="F:transferase activity"/>
    <property type="evidence" value="ECO:0007669"/>
    <property type="project" value="UniProtKB-KW"/>
</dbReference>
<keyword evidence="4" id="KW-0704">Schiff base</keyword>
<dbReference type="FunFam" id="3.20.20.70:FF:000018">
    <property type="entry name" value="Probable transaldolase"/>
    <property type="match status" value="1"/>
</dbReference>
<dbReference type="GO" id="GO:0005975">
    <property type="term" value="P:carbohydrate metabolic process"/>
    <property type="evidence" value="ECO:0007669"/>
    <property type="project" value="InterPro"/>
</dbReference>
<dbReference type="InterPro" id="IPR001585">
    <property type="entry name" value="TAL/FSA"/>
</dbReference>
<keyword evidence="5" id="KW-0456">Lyase</keyword>